<protein>
    <submittedName>
        <fullName evidence="1">Uncharacterized protein</fullName>
    </submittedName>
</protein>
<evidence type="ECO:0000313" key="2">
    <source>
        <dbReference type="Proteomes" id="UP000076962"/>
    </source>
</evidence>
<dbReference type="InterPro" id="IPR027417">
    <property type="entry name" value="P-loop_NTPase"/>
</dbReference>
<keyword evidence="2" id="KW-1185">Reference proteome</keyword>
<evidence type="ECO:0000313" key="1">
    <source>
        <dbReference type="EMBL" id="OAD19219.1"/>
    </source>
</evidence>
<comment type="caution">
    <text evidence="1">The sequence shown here is derived from an EMBL/GenBank/DDBJ whole genome shotgun (WGS) entry which is preliminary data.</text>
</comment>
<reference evidence="1 2" key="1">
    <citation type="submission" date="2016-05" db="EMBL/GenBank/DDBJ databases">
        <title>Single-cell genome of chain-forming Candidatus Thiomargarita nelsonii and comparison to other large sulfur-oxidizing bacteria.</title>
        <authorList>
            <person name="Winkel M."/>
            <person name="Salman V."/>
            <person name="Woyke T."/>
            <person name="Schulz-Vogt H."/>
            <person name="Richter M."/>
            <person name="Flood B."/>
            <person name="Bailey J."/>
            <person name="Amann R."/>
            <person name="Mussmann M."/>
        </authorList>
    </citation>
    <scope>NUCLEOTIDE SEQUENCE [LARGE SCALE GENOMIC DNA]</scope>
    <source>
        <strain evidence="1 2">THI036</strain>
    </source>
</reference>
<name>A0A176RTZ9_9GAMM</name>
<proteinExistence type="predicted"/>
<accession>A0A176RTZ9</accession>
<sequence>MLETSPAVKTQFDKIEQDSQKLQPCDGKITCAFIGSSGHGKTTIMDEMFPTLSQRKWLVTDVTDTTAQSLRISYAPPNDLEKVIVNAWNVAQIKSLMRHPEVVEQNEQDNIQVSYPDEGVDVDGTQVTFPASDVAQFRFAKKLELYPFPKPYEVPLEKSQDTRFIRALTVKEQSAVIDTAPIITQDGRSYNALQLRAIVKDVNLRDPYERIKAWSGLPDNQLADLIFVDTPGLAVKGSTKDEVLRHCLEKKSEQIALQLWQNDELDIVVHIVLCGQKSDFAVLWKTVEREYGPGAMESLSDRLILAVNGMSKYFTDPNIKRKYEEPETAKREGDHFDSTLEDNILQKMSPRGRIKPARICFLDAKSHVANYEEVYQEYRPIMEKWVEPGNIGYKTLSKLNLVDSFKENIEALANPEDRGQGFLVRQILSLIEEKGPALLLRKYLVRTGLLNAIKDFLEMLTIYYDQDGTMNQGMMLKAVRDGLHKCLSDPDDILHSIEEFATNALDAKINKIVTLHGKRKVSADWVIGDFYQMCSIVKQTIIEQSKMPEQASAQFQQYFENQEEQWVERWGYTSAQLSPPKKGTSGDLVTHCLKLHCREILHQLLTEVSDEPARFEQSAEDKQRVCEIINRLNKALQYGKTACKTNGV</sequence>
<dbReference type="SUPFAM" id="SSF52540">
    <property type="entry name" value="P-loop containing nucleoside triphosphate hydrolases"/>
    <property type="match status" value="2"/>
</dbReference>
<dbReference type="Proteomes" id="UP000076962">
    <property type="component" value="Unassembled WGS sequence"/>
</dbReference>
<organism evidence="1 2">
    <name type="scientific">Candidatus Thiomargarita nelsonii</name>
    <dbReference type="NCBI Taxonomy" id="1003181"/>
    <lineage>
        <taxon>Bacteria</taxon>
        <taxon>Pseudomonadati</taxon>
        <taxon>Pseudomonadota</taxon>
        <taxon>Gammaproteobacteria</taxon>
        <taxon>Thiotrichales</taxon>
        <taxon>Thiotrichaceae</taxon>
        <taxon>Thiomargarita</taxon>
    </lineage>
</organism>
<gene>
    <name evidence="1" type="ORF">THIOM_005160</name>
</gene>
<dbReference type="AlphaFoldDB" id="A0A176RTZ9"/>
<dbReference type="EMBL" id="LUTY01002893">
    <property type="protein sequence ID" value="OAD19219.1"/>
    <property type="molecule type" value="Genomic_DNA"/>
</dbReference>